<name>A0A2G4R4F3_9BACT</name>
<dbReference type="PROSITE" id="PS51257">
    <property type="entry name" value="PROKAR_LIPOPROTEIN"/>
    <property type="match status" value="1"/>
</dbReference>
<reference evidence="4" key="2">
    <citation type="submission" date="2015-06" db="EMBL/GenBank/DDBJ databases">
        <authorList>
            <person name="Parisi A."/>
            <person name="Chiara M."/>
            <person name="Florio D."/>
            <person name="Miccolupo A."/>
            <person name="Manzari C."/>
            <person name="Mion D."/>
            <person name="Caruso M."/>
            <person name="D'erchia A.M."/>
            <person name="Zanoni R."/>
        </authorList>
    </citation>
    <scope>NUCLEOTIDE SEQUENCE [LARGE SCALE GENOMIC DNA]</scope>
    <source>
        <strain evidence="4">73/13</strain>
    </source>
</reference>
<dbReference type="OrthoDB" id="5356570at2"/>
<gene>
    <name evidence="3" type="ORF">AA994_02405</name>
    <name evidence="2" type="ORF">CVU5213_01570</name>
</gene>
<keyword evidence="1" id="KW-0812">Transmembrane</keyword>
<sequence>MRLICHFNNNIGRGFYLFHRGILTFFCLIFLSACGYKGEPIYTSYEQNGSIKSIKKYEILNRW</sequence>
<dbReference type="Proteomes" id="UP000237472">
    <property type="component" value="Unassembled WGS sequence"/>
</dbReference>
<evidence type="ECO:0000313" key="2">
    <source>
        <dbReference type="EMBL" id="MBS4240426.1"/>
    </source>
</evidence>
<evidence type="ECO:0000256" key="1">
    <source>
        <dbReference type="SAM" id="Phobius"/>
    </source>
</evidence>
<reference evidence="2" key="3">
    <citation type="submission" date="2019-07" db="EMBL/GenBank/DDBJ databases">
        <authorList>
            <person name="Miller W.G."/>
        </authorList>
    </citation>
    <scope>NUCLEOTIDE SEQUENCE</scope>
    <source>
        <strain evidence="2">52/13</strain>
    </source>
</reference>
<protein>
    <recommendedName>
        <fullName evidence="6">Lipoprotein</fullName>
    </recommendedName>
</protein>
<accession>A0A2G4R4F3</accession>
<dbReference type="AlphaFoldDB" id="A0A2G4R4F3"/>
<feature type="transmembrane region" description="Helical" evidence="1">
    <location>
        <begin position="17"/>
        <end position="36"/>
    </location>
</feature>
<proteinExistence type="predicted"/>
<reference evidence="3" key="1">
    <citation type="submission" date="2015-06" db="EMBL/GenBank/DDBJ databases">
        <authorList>
            <person name="Hoefler B.C."/>
            <person name="Straight P.D."/>
        </authorList>
    </citation>
    <scope>NUCLEOTIDE SEQUENCE [LARGE SCALE GENOMIC DNA]</scope>
    <source>
        <strain evidence="3">73/13</strain>
    </source>
</reference>
<keyword evidence="1" id="KW-1133">Transmembrane helix</keyword>
<reference evidence="2 5" key="4">
    <citation type="journal article" date="2021" name="Syst. Appl. Microbiol.">
        <title>nCampylobacter vulpis sp. nov. isolated from wild red foxes.</title>
        <authorList>
            <person name="Parisi A."/>
            <person name="Chiara M."/>
            <person name="Caffara M."/>
            <person name="Mion D."/>
            <person name="Miller W.G."/>
            <person name="Caruso M."/>
            <person name="Manzari C."/>
            <person name="Florio D."/>
            <person name="Capozzi L."/>
            <person name="D'Erchia A.M."/>
            <person name="Manzulli V."/>
            <person name="Zanoni R.G."/>
        </authorList>
    </citation>
    <scope>NUCLEOTIDE SEQUENCE [LARGE SCALE GENOMIC DNA]</scope>
    <source>
        <strain evidence="2 5">52/13</strain>
    </source>
</reference>
<dbReference type="EMBL" id="LDWY01000029">
    <property type="protein sequence ID" value="PHY91438.1"/>
    <property type="molecule type" value="Genomic_DNA"/>
</dbReference>
<comment type="caution">
    <text evidence="3">The sequence shown here is derived from an EMBL/GenBank/DDBJ whole genome shotgun (WGS) entry which is preliminary data.</text>
</comment>
<dbReference type="EMBL" id="VJYU01000003">
    <property type="protein sequence ID" value="MBS4240426.1"/>
    <property type="molecule type" value="Genomic_DNA"/>
</dbReference>
<keyword evidence="1" id="KW-0472">Membrane</keyword>
<evidence type="ECO:0000313" key="4">
    <source>
        <dbReference type="Proteomes" id="UP000237472"/>
    </source>
</evidence>
<evidence type="ECO:0000313" key="5">
    <source>
        <dbReference type="Proteomes" id="UP000811399"/>
    </source>
</evidence>
<dbReference type="Proteomes" id="UP000811399">
    <property type="component" value="Unassembled WGS sequence"/>
</dbReference>
<keyword evidence="5" id="KW-1185">Reference proteome</keyword>
<evidence type="ECO:0008006" key="6">
    <source>
        <dbReference type="Google" id="ProtNLM"/>
    </source>
</evidence>
<organism evidence="3 4">
    <name type="scientific">Campylobacter vulpis</name>
    <dbReference type="NCBI Taxonomy" id="1655500"/>
    <lineage>
        <taxon>Bacteria</taxon>
        <taxon>Pseudomonadati</taxon>
        <taxon>Campylobacterota</taxon>
        <taxon>Epsilonproteobacteria</taxon>
        <taxon>Campylobacterales</taxon>
        <taxon>Campylobacteraceae</taxon>
        <taxon>Campylobacter</taxon>
    </lineage>
</organism>
<evidence type="ECO:0000313" key="3">
    <source>
        <dbReference type="EMBL" id="PHY91438.1"/>
    </source>
</evidence>